<name>A0ABS9X110_9GAMM</name>
<dbReference type="Proteomes" id="UP001139646">
    <property type="component" value="Unassembled WGS sequence"/>
</dbReference>
<evidence type="ECO:0000313" key="1">
    <source>
        <dbReference type="EMBL" id="MCI2283948.1"/>
    </source>
</evidence>
<protein>
    <submittedName>
        <fullName evidence="1">Uncharacterized protein</fullName>
    </submittedName>
</protein>
<accession>A0ABS9X110</accession>
<proteinExistence type="predicted"/>
<sequence length="102" mass="11658">MQALLTKLSYAGNYVAKHYLDGDISKEKAVSLLMKYSLSTEEKSLQRIGFIEANRAYVINYNLGQDIVKAYIEKQAQGDDEKRWQVFSQLLAFPKTASMMKN</sequence>
<organism evidence="1 2">
    <name type="scientific">Colwellia maritima</name>
    <dbReference type="NCBI Taxonomy" id="2912588"/>
    <lineage>
        <taxon>Bacteria</taxon>
        <taxon>Pseudomonadati</taxon>
        <taxon>Pseudomonadota</taxon>
        <taxon>Gammaproteobacteria</taxon>
        <taxon>Alteromonadales</taxon>
        <taxon>Colwelliaceae</taxon>
        <taxon>Colwellia</taxon>
    </lineage>
</organism>
<dbReference type="RefSeq" id="WP_242286309.1">
    <property type="nucleotide sequence ID" value="NZ_JAKKSL010000002.1"/>
</dbReference>
<comment type="caution">
    <text evidence="1">The sequence shown here is derived from an EMBL/GenBank/DDBJ whole genome shotgun (WGS) entry which is preliminary data.</text>
</comment>
<gene>
    <name evidence="1" type="ORF">L3081_11730</name>
</gene>
<keyword evidence="2" id="KW-1185">Reference proteome</keyword>
<reference evidence="1" key="1">
    <citation type="submission" date="2022-01" db="EMBL/GenBank/DDBJ databases">
        <title>Colwellia maritima, isolated from seawater.</title>
        <authorList>
            <person name="Kristyanto S."/>
            <person name="Jung J."/>
            <person name="Jeon C.O."/>
        </authorList>
    </citation>
    <scope>NUCLEOTIDE SEQUENCE</scope>
    <source>
        <strain evidence="1">MSW7</strain>
    </source>
</reference>
<evidence type="ECO:0000313" key="2">
    <source>
        <dbReference type="Proteomes" id="UP001139646"/>
    </source>
</evidence>
<dbReference type="EMBL" id="JAKKSL010000002">
    <property type="protein sequence ID" value="MCI2283948.1"/>
    <property type="molecule type" value="Genomic_DNA"/>
</dbReference>